<dbReference type="InterPro" id="IPR024535">
    <property type="entry name" value="RHGA/B-epi-like_pectate_lyase"/>
</dbReference>
<evidence type="ECO:0000259" key="1">
    <source>
        <dbReference type="Pfam" id="PF12708"/>
    </source>
</evidence>
<feature type="non-terminal residue" evidence="2">
    <location>
        <position position="1"/>
    </location>
</feature>
<dbReference type="InterPro" id="IPR011050">
    <property type="entry name" value="Pectin_lyase_fold/virulence"/>
</dbReference>
<proteinExistence type="predicted"/>
<feature type="domain" description="Rhamnogalacturonase A/B/Epimerase-like pectate lyase" evidence="1">
    <location>
        <begin position="140"/>
        <end position="220"/>
    </location>
</feature>
<organism evidence="2">
    <name type="scientific">marine sediment metagenome</name>
    <dbReference type="NCBI Taxonomy" id="412755"/>
    <lineage>
        <taxon>unclassified sequences</taxon>
        <taxon>metagenomes</taxon>
        <taxon>ecological metagenomes</taxon>
    </lineage>
</organism>
<dbReference type="InterPro" id="IPR013783">
    <property type="entry name" value="Ig-like_fold"/>
</dbReference>
<dbReference type="Pfam" id="PF12708">
    <property type="entry name" value="Pect-lyase_RHGA_epim"/>
    <property type="match status" value="1"/>
</dbReference>
<accession>X0TFD1</accession>
<dbReference type="Gene3D" id="2.60.40.10">
    <property type="entry name" value="Immunoglobulins"/>
    <property type="match status" value="1"/>
</dbReference>
<gene>
    <name evidence="2" type="ORF">S01H1_31679</name>
</gene>
<evidence type="ECO:0000313" key="2">
    <source>
        <dbReference type="EMBL" id="GAF92273.1"/>
    </source>
</evidence>
<comment type="caution">
    <text evidence="2">The sequence shown here is derived from an EMBL/GenBank/DDBJ whole genome shotgun (WGS) entry which is preliminary data.</text>
</comment>
<protein>
    <recommendedName>
        <fullName evidence="1">Rhamnogalacturonase A/B/Epimerase-like pectate lyase domain-containing protein</fullName>
    </recommendedName>
</protein>
<dbReference type="InterPro" id="IPR012334">
    <property type="entry name" value="Pectin_lyas_fold"/>
</dbReference>
<feature type="non-terminal residue" evidence="2">
    <location>
        <position position="274"/>
    </location>
</feature>
<dbReference type="AlphaFoldDB" id="X0TFD1"/>
<reference evidence="2" key="1">
    <citation type="journal article" date="2014" name="Front. Microbiol.">
        <title>High frequency of phylogenetically diverse reductive dehalogenase-homologous genes in deep subseafloor sedimentary metagenomes.</title>
        <authorList>
            <person name="Kawai M."/>
            <person name="Futagami T."/>
            <person name="Toyoda A."/>
            <person name="Takaki Y."/>
            <person name="Nishi S."/>
            <person name="Hori S."/>
            <person name="Arai W."/>
            <person name="Tsubouchi T."/>
            <person name="Morono Y."/>
            <person name="Uchiyama I."/>
            <person name="Ito T."/>
            <person name="Fujiyama A."/>
            <person name="Inagaki F."/>
            <person name="Takami H."/>
        </authorList>
    </citation>
    <scope>NUCLEOTIDE SEQUENCE</scope>
    <source>
        <strain evidence="2">Expedition CK06-06</strain>
    </source>
</reference>
<dbReference type="SUPFAM" id="SSF51126">
    <property type="entry name" value="Pectin lyase-like"/>
    <property type="match status" value="1"/>
</dbReference>
<sequence>LLDSSLPEGTFMLWAENAAGISRPALVNRTDAWWFGPDKASCGETVSVYGRNLSHDGGTSNSWVYLQPDGGAGQWITPTSVNPYQVDFVVPEGLANGDYEIWVHNGNGGKYGWSLADPYHHKMVDGTLEIRDPLEWTGSIINVKDHGATGNGSTDDTNAIKAALGAASYKSTVYFPAGTYKFTSDLTIPSNVRWLGDGIDVSILKWDGGTPTNAAIYGYNKDNVEFEGLTIDGRGIGGGGVQYALKFANLDSDWNRDIRITGCKITTRGEQANN</sequence>
<dbReference type="EMBL" id="BARS01019562">
    <property type="protein sequence ID" value="GAF92273.1"/>
    <property type="molecule type" value="Genomic_DNA"/>
</dbReference>
<name>X0TFD1_9ZZZZ</name>
<dbReference type="Gene3D" id="2.160.20.10">
    <property type="entry name" value="Single-stranded right-handed beta-helix, Pectin lyase-like"/>
    <property type="match status" value="1"/>
</dbReference>